<dbReference type="Proteomes" id="UP001139031">
    <property type="component" value="Unassembled WGS sequence"/>
</dbReference>
<comment type="caution">
    <text evidence="24">The sequence shown here is derived from an EMBL/GenBank/DDBJ whole genome shotgun (WGS) entry which is preliminary data.</text>
</comment>
<evidence type="ECO:0000256" key="6">
    <source>
        <dbReference type="ARBA" id="ARBA00022481"/>
    </source>
</evidence>
<comment type="catalytic activity">
    <reaction evidence="21">
        <text>DNA(n) + a 2'-deoxyribonucleoside 5'-triphosphate = DNA(n+1) + diphosphate</text>
        <dbReference type="Rhea" id="RHEA:22508"/>
        <dbReference type="Rhea" id="RHEA-COMP:17339"/>
        <dbReference type="Rhea" id="RHEA-COMP:17340"/>
        <dbReference type="ChEBI" id="CHEBI:33019"/>
        <dbReference type="ChEBI" id="CHEBI:61560"/>
        <dbReference type="ChEBI" id="CHEBI:173112"/>
        <dbReference type="EC" id="2.7.7.7"/>
    </reaction>
</comment>
<dbReference type="SMART" id="SM00278">
    <property type="entry name" value="HhH1"/>
    <property type="match status" value="3"/>
</dbReference>
<keyword evidence="9" id="KW-0548">Nucleotidyltransferase</keyword>
<dbReference type="EC" id="4.2.99.18" evidence="4"/>
<comment type="function">
    <text evidence="20">Repair polymerase that plays a key role in base-excision repair. During this process, the damaged base is excised by specific DNA glycosylases, the DNA backbone is nicked at the abasic site by an apurinic/apyrimidic (AP) endonuclease, and POLB removes 5'-deoxyribose-phosphate from the preincised AP site acting as a 5'-deoxyribose-phosphate lyase (5'-dRP lyase); through its DNA polymerase activity, it adds one nucleotide to the 3' end of the arising single-nucleotide gap. Conducts 'gap-filling' DNA synthesis in a stepwise distributive fashion rather than in a processive fashion as for other DNA polymerases. It is also able to cleave sugar-phosphate bonds 3' to an intact AP site, acting as an AP lyase.</text>
</comment>
<dbReference type="CDD" id="cd00141">
    <property type="entry name" value="NT_POLXc"/>
    <property type="match status" value="1"/>
</dbReference>
<evidence type="ECO:0000256" key="4">
    <source>
        <dbReference type="ARBA" id="ARBA00012720"/>
    </source>
</evidence>
<dbReference type="PIRSF" id="PIRSF005047">
    <property type="entry name" value="UCP005047_YshC"/>
    <property type="match status" value="1"/>
</dbReference>
<dbReference type="InterPro" id="IPR003583">
    <property type="entry name" value="Hlx-hairpin-Hlx_DNA-bd_motif"/>
</dbReference>
<dbReference type="EC" id="2.7.7.7" evidence="3"/>
<dbReference type="SUPFAM" id="SSF47802">
    <property type="entry name" value="DNA polymerase beta, N-terminal domain-like"/>
    <property type="match status" value="1"/>
</dbReference>
<evidence type="ECO:0000256" key="20">
    <source>
        <dbReference type="ARBA" id="ARBA00045548"/>
    </source>
</evidence>
<keyword evidence="13" id="KW-0239">DNA-directed DNA polymerase</keyword>
<dbReference type="PANTHER" id="PTHR11276">
    <property type="entry name" value="DNA POLYMERASE TYPE-X FAMILY MEMBER"/>
    <property type="match status" value="1"/>
</dbReference>
<dbReference type="EMBL" id="JAIRAU010000035">
    <property type="protein sequence ID" value="MBZ5712814.1"/>
    <property type="molecule type" value="Genomic_DNA"/>
</dbReference>
<feature type="domain" description="Helix-hairpin-helix DNA-binding motif class 1" evidence="22">
    <location>
        <begin position="69"/>
        <end position="88"/>
    </location>
</feature>
<dbReference type="SUPFAM" id="SSF81301">
    <property type="entry name" value="Nucleotidyltransferase"/>
    <property type="match status" value="1"/>
</dbReference>
<dbReference type="InterPro" id="IPR022311">
    <property type="entry name" value="PolX-like"/>
</dbReference>
<evidence type="ECO:0000256" key="3">
    <source>
        <dbReference type="ARBA" id="ARBA00012417"/>
    </source>
</evidence>
<reference evidence="24" key="1">
    <citation type="submission" date="2021-08" db="EMBL/GenBank/DDBJ databases">
        <authorList>
            <person name="Stevens D.C."/>
        </authorList>
    </citation>
    <scope>NUCLEOTIDE SEQUENCE</scope>
    <source>
        <strain evidence="24">DSM 53165</strain>
    </source>
</reference>
<keyword evidence="11" id="KW-0227">DNA damage</keyword>
<feature type="domain" description="DNA-directed DNA polymerase X" evidence="23">
    <location>
        <begin position="18"/>
        <end position="331"/>
    </location>
</feature>
<keyword evidence="25" id="KW-1185">Reference proteome</keyword>
<dbReference type="InterPro" id="IPR010996">
    <property type="entry name" value="HHH_MUS81"/>
</dbReference>
<evidence type="ECO:0000256" key="16">
    <source>
        <dbReference type="ARBA" id="ARBA00035717"/>
    </source>
</evidence>
<evidence type="ECO:0000256" key="2">
    <source>
        <dbReference type="ARBA" id="ARBA00004496"/>
    </source>
</evidence>
<organism evidence="24 25">
    <name type="scientific">Nannocystis pusilla</name>
    <dbReference type="NCBI Taxonomy" id="889268"/>
    <lineage>
        <taxon>Bacteria</taxon>
        <taxon>Pseudomonadati</taxon>
        <taxon>Myxococcota</taxon>
        <taxon>Polyangia</taxon>
        <taxon>Nannocystales</taxon>
        <taxon>Nannocystaceae</taxon>
        <taxon>Nannocystis</taxon>
    </lineage>
</organism>
<evidence type="ECO:0000256" key="1">
    <source>
        <dbReference type="ARBA" id="ARBA00001946"/>
    </source>
</evidence>
<evidence type="ECO:0000256" key="17">
    <source>
        <dbReference type="ARBA" id="ARBA00035726"/>
    </source>
</evidence>
<evidence type="ECO:0000256" key="21">
    <source>
        <dbReference type="ARBA" id="ARBA00049244"/>
    </source>
</evidence>
<sequence>MARAAAKSHVRADSSDRAANTRVAAVFGEIADLLEVEGQNPFRVRAYRNAAHELGALGRDLAAMVAAGEDLTELPGVGEDLAGKICEIVDTGSCAALDELHATWPASIHDVMRVPGVGPRRARTLFERLAVRTLADLHAAATKQQIRELPGFGATSERNILDALAGLLGTGRRLPLAEARVHGERLLARLRGAPGVIEAVIAGSYRRALATVGDLDFLVTARAKNGAIAALVGAPDVAHVLAEGDTRATVVLRSGLQIDLRVVGRDSFGAALHYFTGSKAHNIAVRRLGVARGLKINEYGVFRDECRVAGRTEESVFAAVGLPFIPPELRENRGEIAAARAGELPQLVTSADLRGDLVLVPAKSEPSGLVTAAAVAARARGLAYLLVVHEVPARSHAAVDWPARIHAAAEACAERGLAALQGLELDMASKTCPEVVVDFVAARLSHVAHAPAHAALLRLVGPTRASDEGPDPTPLVRLALGAALAVVGEPAQLPRLEPQLRTARAEGVAVVLGSGGEPGGGEASRLDLAVSQARRAWIEPGEVVNSRPLAEVRAVLARRGASRRRAGP</sequence>
<dbReference type="Pfam" id="PF14791">
    <property type="entry name" value="DNA_pol_B_thumb"/>
    <property type="match status" value="1"/>
</dbReference>
<evidence type="ECO:0000256" key="19">
    <source>
        <dbReference type="ARBA" id="ARBA00044678"/>
    </source>
</evidence>
<comment type="cofactor">
    <cofactor evidence="1">
        <name>Mg(2+)</name>
        <dbReference type="ChEBI" id="CHEBI:18420"/>
    </cofactor>
</comment>
<feature type="domain" description="Helix-hairpin-helix DNA-binding motif class 1" evidence="22">
    <location>
        <begin position="144"/>
        <end position="163"/>
    </location>
</feature>
<evidence type="ECO:0000256" key="9">
    <source>
        <dbReference type="ARBA" id="ARBA00022695"/>
    </source>
</evidence>
<dbReference type="Pfam" id="PF14792">
    <property type="entry name" value="DNA_pol_B_palm"/>
    <property type="match status" value="1"/>
</dbReference>
<evidence type="ECO:0000256" key="5">
    <source>
        <dbReference type="ARBA" id="ARBA00020020"/>
    </source>
</evidence>
<feature type="domain" description="Helix-hairpin-helix DNA-binding motif class 1" evidence="22">
    <location>
        <begin position="109"/>
        <end position="128"/>
    </location>
</feature>
<dbReference type="Gene3D" id="1.10.150.110">
    <property type="entry name" value="DNA polymerase beta, N-terminal domain-like"/>
    <property type="match status" value="1"/>
</dbReference>
<dbReference type="SUPFAM" id="SSF158702">
    <property type="entry name" value="Sec63 N-terminal domain-like"/>
    <property type="match status" value="1"/>
</dbReference>
<dbReference type="InterPro" id="IPR022312">
    <property type="entry name" value="DNA_pol_X"/>
</dbReference>
<evidence type="ECO:0000259" key="23">
    <source>
        <dbReference type="SMART" id="SM00483"/>
    </source>
</evidence>
<keyword evidence="15" id="KW-0234">DNA repair</keyword>
<dbReference type="InterPro" id="IPR002054">
    <property type="entry name" value="DNA-dir_DNA_pol_X"/>
</dbReference>
<dbReference type="InterPro" id="IPR002008">
    <property type="entry name" value="DNA_pol_X_beta-like"/>
</dbReference>
<keyword evidence="8" id="KW-0808">Transferase</keyword>
<evidence type="ECO:0000256" key="18">
    <source>
        <dbReference type="ARBA" id="ARBA00044632"/>
    </source>
</evidence>
<dbReference type="Pfam" id="PF14520">
    <property type="entry name" value="HHH_5"/>
    <property type="match status" value="1"/>
</dbReference>
<dbReference type="InterPro" id="IPR037160">
    <property type="entry name" value="DNA_Pol_thumb_sf"/>
</dbReference>
<dbReference type="Gene3D" id="3.30.460.10">
    <property type="entry name" value="Beta Polymerase, domain 2"/>
    <property type="match status" value="1"/>
</dbReference>
<evidence type="ECO:0000256" key="8">
    <source>
        <dbReference type="ARBA" id="ARBA00022679"/>
    </source>
</evidence>
<evidence type="ECO:0000256" key="14">
    <source>
        <dbReference type="ARBA" id="ARBA00023053"/>
    </source>
</evidence>
<keyword evidence="12" id="KW-0832">Ubl conjugation</keyword>
<evidence type="ECO:0000313" key="25">
    <source>
        <dbReference type="Proteomes" id="UP001139031"/>
    </source>
</evidence>
<comment type="catalytic activity">
    <reaction evidence="19">
        <text>a 5'-end 2'-deoxyribose-2'-deoxyribonucleotide-DNA = (2E,4S)-4-hydroxypenten-2-al-5-phosphate + a 5'-end 5'-phospho-2'-deoxyribonucleoside-DNA + H(+)</text>
        <dbReference type="Rhea" id="RHEA:76255"/>
        <dbReference type="Rhea" id="RHEA-COMP:13180"/>
        <dbReference type="Rhea" id="RHEA-COMP:18657"/>
        <dbReference type="ChEBI" id="CHEBI:15378"/>
        <dbReference type="ChEBI" id="CHEBI:136412"/>
        <dbReference type="ChEBI" id="CHEBI:195194"/>
        <dbReference type="ChEBI" id="CHEBI:195195"/>
    </reaction>
</comment>
<comment type="subcellular location">
    <subcellularLocation>
        <location evidence="2">Cytoplasm</location>
    </subcellularLocation>
</comment>
<evidence type="ECO:0000259" key="22">
    <source>
        <dbReference type="SMART" id="SM00278"/>
    </source>
</evidence>
<dbReference type="SMART" id="SM00483">
    <property type="entry name" value="POLXc"/>
    <property type="match status" value="1"/>
</dbReference>
<dbReference type="Pfam" id="PF14716">
    <property type="entry name" value="HHH_8"/>
    <property type="match status" value="1"/>
</dbReference>
<dbReference type="InterPro" id="IPR043519">
    <property type="entry name" value="NT_sf"/>
</dbReference>
<evidence type="ECO:0000256" key="13">
    <source>
        <dbReference type="ARBA" id="ARBA00022932"/>
    </source>
</evidence>
<evidence type="ECO:0000256" key="15">
    <source>
        <dbReference type="ARBA" id="ARBA00023204"/>
    </source>
</evidence>
<name>A0ABS7TX28_9BACT</name>
<accession>A0ABS7TX28</accession>
<keyword evidence="6" id="KW-0488">Methylation</keyword>
<protein>
    <recommendedName>
        <fullName evidence="5">DNA polymerase beta</fullName>
        <ecNumber evidence="3">2.7.7.7</ecNumber>
        <ecNumber evidence="4">4.2.99.18</ecNumber>
    </recommendedName>
    <alternativeName>
        <fullName evidence="16">5'-deoxyribose-phosphate lyase</fullName>
    </alternativeName>
    <alternativeName>
        <fullName evidence="17">AP lyase</fullName>
    </alternativeName>
</protein>
<dbReference type="PANTHER" id="PTHR11276:SF28">
    <property type="entry name" value="DNA POLYMERASE LAMBDA"/>
    <property type="match status" value="1"/>
</dbReference>
<proteinExistence type="predicted"/>
<evidence type="ECO:0000256" key="12">
    <source>
        <dbReference type="ARBA" id="ARBA00022843"/>
    </source>
</evidence>
<dbReference type="Gene3D" id="1.10.150.20">
    <property type="entry name" value="5' to 3' exonuclease, C-terminal subdomain"/>
    <property type="match status" value="1"/>
</dbReference>
<keyword evidence="14" id="KW-0915">Sodium</keyword>
<dbReference type="InterPro" id="IPR027421">
    <property type="entry name" value="DNA_pol_lamdba_lyase_dom_sf"/>
</dbReference>
<evidence type="ECO:0000256" key="11">
    <source>
        <dbReference type="ARBA" id="ARBA00022763"/>
    </source>
</evidence>
<dbReference type="InterPro" id="IPR028207">
    <property type="entry name" value="DNA_pol_B_palm_palm"/>
</dbReference>
<gene>
    <name evidence="24" type="ORF">K7C98_26525</name>
</gene>
<keyword evidence="10" id="KW-0235">DNA replication</keyword>
<dbReference type="InterPro" id="IPR029398">
    <property type="entry name" value="PolB_thumb"/>
</dbReference>
<evidence type="ECO:0000256" key="10">
    <source>
        <dbReference type="ARBA" id="ARBA00022705"/>
    </source>
</evidence>
<dbReference type="Gene3D" id="3.30.210.10">
    <property type="entry name" value="DNA polymerase, thumb domain"/>
    <property type="match status" value="1"/>
</dbReference>
<evidence type="ECO:0000256" key="7">
    <source>
        <dbReference type="ARBA" id="ARBA00022634"/>
    </source>
</evidence>
<dbReference type="PRINTS" id="PR00870">
    <property type="entry name" value="DNAPOLXBETA"/>
</dbReference>
<comment type="catalytic activity">
    <reaction evidence="18">
        <text>2'-deoxyribonucleotide-(2'-deoxyribose 5'-phosphate)-2'-deoxyribonucleotide-DNA = a 3'-end 2'-deoxyribonucleotide-(2,3-dehydro-2,3-deoxyribose 5'-phosphate)-DNA + a 5'-end 5'-phospho-2'-deoxyribonucleoside-DNA + H(+)</text>
        <dbReference type="Rhea" id="RHEA:66592"/>
        <dbReference type="Rhea" id="RHEA-COMP:13180"/>
        <dbReference type="Rhea" id="RHEA-COMP:16897"/>
        <dbReference type="Rhea" id="RHEA-COMP:17067"/>
        <dbReference type="ChEBI" id="CHEBI:15378"/>
        <dbReference type="ChEBI" id="CHEBI:136412"/>
        <dbReference type="ChEBI" id="CHEBI:157695"/>
        <dbReference type="ChEBI" id="CHEBI:167181"/>
        <dbReference type="EC" id="4.2.99.18"/>
    </reaction>
</comment>
<keyword evidence="7" id="KW-0237">DNA synthesis</keyword>
<dbReference type="RefSeq" id="WP_224194568.1">
    <property type="nucleotide sequence ID" value="NZ_JAIRAU010000035.1"/>
</dbReference>
<evidence type="ECO:0000313" key="24">
    <source>
        <dbReference type="EMBL" id="MBZ5712814.1"/>
    </source>
</evidence>